<dbReference type="GO" id="GO:0015031">
    <property type="term" value="P:protein transport"/>
    <property type="evidence" value="ECO:0007669"/>
    <property type="project" value="UniProtKB-KW"/>
</dbReference>
<dbReference type="Pfam" id="PF11356">
    <property type="entry name" value="T2SSC"/>
    <property type="match status" value="1"/>
</dbReference>
<proteinExistence type="predicted"/>
<keyword evidence="7" id="KW-1133">Transmembrane helix</keyword>
<evidence type="ECO:0000256" key="1">
    <source>
        <dbReference type="ARBA" id="ARBA00004533"/>
    </source>
</evidence>
<keyword evidence="3" id="KW-1003">Cell membrane</keyword>
<dbReference type="InterPro" id="IPR024961">
    <property type="entry name" value="T2SS_GspC_N"/>
</dbReference>
<name>A0A5B8LIS9_9SPHN</name>
<feature type="region of interest" description="Disordered" evidence="9">
    <location>
        <begin position="164"/>
        <end position="195"/>
    </location>
</feature>
<evidence type="ECO:0000256" key="9">
    <source>
        <dbReference type="SAM" id="MobiDB-lite"/>
    </source>
</evidence>
<keyword evidence="5" id="KW-0812">Transmembrane</keyword>
<sequence length="281" mass="28623">MRLNPSPRLRALLRRFPAMNLYSLGELLLLGALAIQCARLLWAIVTPVGPLGDWRVAQPGAGSSVAILRGFDPFFRVSGAQTSALTVTSLQLTLFGTRIDDATGLSSAIIAGPDGIQNSVGLGEEIVPGVRLKAVAFDHVTIDRGGKAEELYIDQSAGAVPAAAAAAPTPGAPPPSAPMMGAPEAGPGVNASQLKSDIGFTPRIDGGRITGMMVRSQGNGAAFRAIGLKDGDVVTAAGGRAITGPGDLDRVISSLTPGASLSVTVERGTQTLALAVTIRGQ</sequence>
<feature type="compositionally biased region" description="Low complexity" evidence="9">
    <location>
        <begin position="178"/>
        <end position="188"/>
    </location>
</feature>
<keyword evidence="6" id="KW-0653">Protein transport</keyword>
<organism evidence="12 13">
    <name type="scientific">Sphingomonas panacisoli</name>
    <dbReference type="NCBI Taxonomy" id="1813879"/>
    <lineage>
        <taxon>Bacteria</taxon>
        <taxon>Pseudomonadati</taxon>
        <taxon>Pseudomonadota</taxon>
        <taxon>Alphaproteobacteria</taxon>
        <taxon>Sphingomonadales</taxon>
        <taxon>Sphingomonadaceae</taxon>
        <taxon>Sphingomonas</taxon>
    </lineage>
</organism>
<evidence type="ECO:0000256" key="7">
    <source>
        <dbReference type="ARBA" id="ARBA00022989"/>
    </source>
</evidence>
<dbReference type="KEGG" id="spai:FPZ24_09825"/>
<protein>
    <submittedName>
        <fullName evidence="12">PDZ domain-containing protein</fullName>
    </submittedName>
</protein>
<accession>A0A5B8LIS9</accession>
<comment type="subcellular location">
    <subcellularLocation>
        <location evidence="1">Cell inner membrane</location>
    </subcellularLocation>
</comment>
<dbReference type="InterPro" id="IPR001478">
    <property type="entry name" value="PDZ"/>
</dbReference>
<dbReference type="Gene3D" id="2.30.30.830">
    <property type="match status" value="1"/>
</dbReference>
<keyword evidence="13" id="KW-1185">Reference proteome</keyword>
<dbReference type="Proteomes" id="UP000315673">
    <property type="component" value="Chromosome"/>
</dbReference>
<dbReference type="InterPro" id="IPR036034">
    <property type="entry name" value="PDZ_sf"/>
</dbReference>
<feature type="domain" description="Type II secretion system protein GspC N-terminal" evidence="10">
    <location>
        <begin position="27"/>
        <end position="152"/>
    </location>
</feature>
<keyword evidence="4" id="KW-0997">Cell inner membrane</keyword>
<dbReference type="GO" id="GO:0005886">
    <property type="term" value="C:plasma membrane"/>
    <property type="evidence" value="ECO:0007669"/>
    <property type="project" value="UniProtKB-SubCell"/>
</dbReference>
<dbReference type="Pfam" id="PF13180">
    <property type="entry name" value="PDZ_2"/>
    <property type="match status" value="1"/>
</dbReference>
<evidence type="ECO:0000256" key="8">
    <source>
        <dbReference type="ARBA" id="ARBA00023136"/>
    </source>
</evidence>
<keyword evidence="8" id="KW-0472">Membrane</keyword>
<evidence type="ECO:0000259" key="11">
    <source>
        <dbReference type="Pfam" id="PF13180"/>
    </source>
</evidence>
<dbReference type="OrthoDB" id="9812912at2"/>
<dbReference type="SUPFAM" id="SSF50156">
    <property type="entry name" value="PDZ domain-like"/>
    <property type="match status" value="1"/>
</dbReference>
<evidence type="ECO:0000256" key="6">
    <source>
        <dbReference type="ARBA" id="ARBA00022927"/>
    </source>
</evidence>
<dbReference type="Gene3D" id="2.30.42.10">
    <property type="match status" value="1"/>
</dbReference>
<evidence type="ECO:0000313" key="12">
    <source>
        <dbReference type="EMBL" id="QDZ07749.1"/>
    </source>
</evidence>
<evidence type="ECO:0000256" key="5">
    <source>
        <dbReference type="ARBA" id="ARBA00022692"/>
    </source>
</evidence>
<dbReference type="EMBL" id="CP042306">
    <property type="protein sequence ID" value="QDZ07749.1"/>
    <property type="molecule type" value="Genomic_DNA"/>
</dbReference>
<evidence type="ECO:0000259" key="10">
    <source>
        <dbReference type="Pfam" id="PF11356"/>
    </source>
</evidence>
<evidence type="ECO:0000256" key="3">
    <source>
        <dbReference type="ARBA" id="ARBA00022475"/>
    </source>
</evidence>
<keyword evidence="2" id="KW-0813">Transport</keyword>
<evidence type="ECO:0000256" key="4">
    <source>
        <dbReference type="ARBA" id="ARBA00022519"/>
    </source>
</evidence>
<evidence type="ECO:0000313" key="13">
    <source>
        <dbReference type="Proteomes" id="UP000315673"/>
    </source>
</evidence>
<reference evidence="12 13" key="1">
    <citation type="submission" date="2019-07" db="EMBL/GenBank/DDBJ databases">
        <title>Full genome sequence of Sphingomonas sp. 4R-6-7(HKS19).</title>
        <authorList>
            <person name="Im W.-T."/>
        </authorList>
    </citation>
    <scope>NUCLEOTIDE SEQUENCE [LARGE SCALE GENOMIC DNA]</scope>
    <source>
        <strain evidence="12 13">HKS19</strain>
    </source>
</reference>
<gene>
    <name evidence="12" type="ORF">FPZ24_09825</name>
</gene>
<evidence type="ECO:0000256" key="2">
    <source>
        <dbReference type="ARBA" id="ARBA00022448"/>
    </source>
</evidence>
<dbReference type="AlphaFoldDB" id="A0A5B8LIS9"/>
<feature type="domain" description="PDZ" evidence="11">
    <location>
        <begin position="207"/>
        <end position="277"/>
    </location>
</feature>